<dbReference type="EC" id="2.1.1.173" evidence="6"/>
<keyword evidence="3 6" id="KW-0489">Methyltransferase</keyword>
<dbReference type="InterPro" id="IPR029063">
    <property type="entry name" value="SAM-dependent_MTases_sf"/>
</dbReference>
<dbReference type="NCBIfam" id="NF008748">
    <property type="entry name" value="PRK11783.1"/>
    <property type="match status" value="1"/>
</dbReference>
<dbReference type="SMART" id="SM00981">
    <property type="entry name" value="THUMP"/>
    <property type="match status" value="1"/>
</dbReference>
<comment type="function">
    <text evidence="6">Specifically methylates the guanine in position 2445 (m2G2445) and the guanine in position 2069 (m7G2069) of 23S rRNA.</text>
</comment>
<evidence type="ECO:0000256" key="4">
    <source>
        <dbReference type="ARBA" id="ARBA00022679"/>
    </source>
</evidence>
<keyword evidence="7" id="KW-0694">RNA-binding</keyword>
<proteinExistence type="inferred from homology"/>
<comment type="catalytic activity">
    <reaction evidence="6">
        <text>guanosine(2445) in 23S rRNA + S-adenosyl-L-methionine = N(2)-methylguanosine(2445) in 23S rRNA + S-adenosyl-L-homocysteine + H(+)</text>
        <dbReference type="Rhea" id="RHEA:42740"/>
        <dbReference type="Rhea" id="RHEA-COMP:10215"/>
        <dbReference type="Rhea" id="RHEA-COMP:10216"/>
        <dbReference type="ChEBI" id="CHEBI:15378"/>
        <dbReference type="ChEBI" id="CHEBI:57856"/>
        <dbReference type="ChEBI" id="CHEBI:59789"/>
        <dbReference type="ChEBI" id="CHEBI:74269"/>
        <dbReference type="ChEBI" id="CHEBI:74481"/>
        <dbReference type="EC" id="2.1.1.173"/>
    </reaction>
</comment>
<dbReference type="Gene3D" id="3.30.2130.30">
    <property type="match status" value="1"/>
</dbReference>
<protein>
    <recommendedName>
        <fullName evidence="6">Ribosomal RNA large subunit methyltransferase K/L</fullName>
    </recommendedName>
    <domain>
        <recommendedName>
            <fullName evidence="6">23S rRNA m2G2445 methyltransferase</fullName>
            <ecNumber evidence="6">2.1.1.173</ecNumber>
        </recommendedName>
        <alternativeName>
            <fullName evidence="6">rRNA (guanine-N(2)-)-methyltransferase RlmL</fullName>
        </alternativeName>
    </domain>
    <domain>
        <recommendedName>
            <fullName evidence="6">23S rRNA m7G2069 methyltransferase</fullName>
            <ecNumber evidence="6">2.1.1.264</ecNumber>
        </recommendedName>
        <alternativeName>
            <fullName evidence="6">rRNA (guanine-N(7)-)-methyltransferase RlmK</fullName>
        </alternativeName>
    </domain>
</protein>
<dbReference type="Proteomes" id="UP000193100">
    <property type="component" value="Chromosome"/>
</dbReference>
<name>A0A1W6KAV6_9GAMM</name>
<dbReference type="InterPro" id="IPR017244">
    <property type="entry name" value="23SrRNA_methyltr_KL"/>
</dbReference>
<dbReference type="RefSeq" id="WP_085681003.1">
    <property type="nucleotide sequence ID" value="NZ_CP020931.1"/>
</dbReference>
<dbReference type="EMBL" id="CP020931">
    <property type="protein sequence ID" value="ARM84576.1"/>
    <property type="molecule type" value="Genomic_DNA"/>
</dbReference>
<dbReference type="Gene3D" id="3.40.50.150">
    <property type="entry name" value="Vaccinia Virus protein VP39"/>
    <property type="match status" value="2"/>
</dbReference>
<dbReference type="SUPFAM" id="SSF53335">
    <property type="entry name" value="S-adenosyl-L-methionine-dependent methyltransferases"/>
    <property type="match status" value="2"/>
</dbReference>
<evidence type="ECO:0000256" key="7">
    <source>
        <dbReference type="PROSITE-ProRule" id="PRU00529"/>
    </source>
</evidence>
<dbReference type="Pfam" id="PF02926">
    <property type="entry name" value="THUMP"/>
    <property type="match status" value="1"/>
</dbReference>
<dbReference type="AlphaFoldDB" id="A0A1W6KAV6"/>
<dbReference type="InterPro" id="IPR000241">
    <property type="entry name" value="RlmKL-like_Mtase"/>
</dbReference>
<evidence type="ECO:0000256" key="1">
    <source>
        <dbReference type="ARBA" id="ARBA00022490"/>
    </source>
</evidence>
<keyword evidence="5 6" id="KW-0949">S-adenosyl-L-methionine</keyword>
<dbReference type="PANTHER" id="PTHR47313:SF1">
    <property type="entry name" value="RIBOSOMAL RNA LARGE SUBUNIT METHYLTRANSFERASE K_L"/>
    <property type="match status" value="1"/>
</dbReference>
<dbReference type="GO" id="GO:0003723">
    <property type="term" value="F:RNA binding"/>
    <property type="evidence" value="ECO:0007669"/>
    <property type="project" value="UniProtKB-UniRule"/>
</dbReference>
<dbReference type="GeneID" id="77256451"/>
<keyword evidence="2 6" id="KW-0698">rRNA processing</keyword>
<comment type="similarity">
    <text evidence="6">Belongs to the methyltransferase superfamily. RlmKL family.</text>
</comment>
<dbReference type="PROSITE" id="PS51165">
    <property type="entry name" value="THUMP"/>
    <property type="match status" value="1"/>
</dbReference>
<organism evidence="9 10">
    <name type="scientific">Marinobacter salarius</name>
    <dbReference type="NCBI Taxonomy" id="1420917"/>
    <lineage>
        <taxon>Bacteria</taxon>
        <taxon>Pseudomonadati</taxon>
        <taxon>Pseudomonadota</taxon>
        <taxon>Gammaproteobacteria</taxon>
        <taxon>Pseudomonadales</taxon>
        <taxon>Marinobacteraceae</taxon>
        <taxon>Marinobacter</taxon>
    </lineage>
</organism>
<evidence type="ECO:0000256" key="2">
    <source>
        <dbReference type="ARBA" id="ARBA00022552"/>
    </source>
</evidence>
<keyword evidence="4 6" id="KW-0808">Transferase</keyword>
<dbReference type="Gene3D" id="3.30.750.80">
    <property type="entry name" value="RNA methyltransferase domain (HRMD) like"/>
    <property type="match status" value="1"/>
</dbReference>
<dbReference type="InterPro" id="IPR054170">
    <property type="entry name" value="RlmL_1st"/>
</dbReference>
<sequence>MSDLNFFVTCPKGLEYLLEDELRTFGMDPVRNAPAGVWANGTLESGYRACLWSRLANRVILHLADVDATSGDQMLGGVTDLEWQQHIPMNGSFRVNFVGQNEAIRNTQYGAQRVKDGIVDRLRSASGQRPSVDAKNPDVTVSARLNRGKLSVGIDLSGDSLHKRGYRTEKGAAPLKENLAAALLTRCGWPELAKAGGDFIDPMCGSGTLVIEAAMMALDLAPGRKRERFGFERWLGHQPDLWLSLRQEAEKRAYTGKQGIEGRVPAFLGFDQDRGVIQTAGNNLQRAGLEGIVTIKQRGVDQFSREEAWAETGLVLVNPPYGERLSERKELGGLYRSLGEAVKEALPGWRFGVFTGAPEYGKSIGLRSYKQYRLYNGKLPAQLLLFNVDDASAMTPREPDVPGEVTPRIANEERAAMLRNRLKKNMKTVGQWARKQGIGCYRLYDADMPEFALAIDVYEGRVHVQEYAAPKSVDERSARERLAEALAVIPDAIGVEREDMVCKQRQRQTGTSQYEKQAASGEFFNVHEHGCVLKVNLKDYLDTGLFLDHRPVRNWIQQNAAGKRFLNLFCYTGAATVHAAVGGATRSLSLDMSKTYVNWAQENLALNGADASHHRVEQADCLAWLVGKPTSDQRFDLIFMDPPTFSNSARMAGVLDIQKDHGRLIRQAMQRLTSEGLLIFSTNFRRFKLDESLEEEFAIEEVTRDTLDRDFQRNARIHRCWQVRTRI</sequence>
<dbReference type="HAMAP" id="MF_01858">
    <property type="entry name" value="23SrRNA_methyltr_KL"/>
    <property type="match status" value="1"/>
</dbReference>
<dbReference type="Pfam" id="PF01170">
    <property type="entry name" value="UPF0020"/>
    <property type="match status" value="1"/>
</dbReference>
<evidence type="ECO:0000259" key="8">
    <source>
        <dbReference type="PROSITE" id="PS51165"/>
    </source>
</evidence>
<dbReference type="PROSITE" id="PS01261">
    <property type="entry name" value="UPF0020"/>
    <property type="match status" value="1"/>
</dbReference>
<comment type="catalytic activity">
    <reaction evidence="6">
        <text>guanosine(2069) in 23S rRNA + S-adenosyl-L-methionine = N(2)-methylguanosine(2069) in 23S rRNA + S-adenosyl-L-homocysteine + H(+)</text>
        <dbReference type="Rhea" id="RHEA:43772"/>
        <dbReference type="Rhea" id="RHEA-COMP:10688"/>
        <dbReference type="Rhea" id="RHEA-COMP:10689"/>
        <dbReference type="ChEBI" id="CHEBI:15378"/>
        <dbReference type="ChEBI" id="CHEBI:57856"/>
        <dbReference type="ChEBI" id="CHEBI:59789"/>
        <dbReference type="ChEBI" id="CHEBI:74269"/>
        <dbReference type="ChEBI" id="CHEBI:74481"/>
        <dbReference type="EC" id="2.1.1.264"/>
    </reaction>
</comment>
<evidence type="ECO:0000256" key="3">
    <source>
        <dbReference type="ARBA" id="ARBA00022603"/>
    </source>
</evidence>
<evidence type="ECO:0000256" key="5">
    <source>
        <dbReference type="ARBA" id="ARBA00022691"/>
    </source>
</evidence>
<dbReference type="InterPro" id="IPR019614">
    <property type="entry name" value="SAM-dep_methyl-trfase"/>
</dbReference>
<gene>
    <name evidence="6 9" type="primary">rlmL</name>
    <name evidence="9" type="ORF">MARSALSMR5_02514</name>
</gene>
<feature type="domain" description="THUMP" evidence="8">
    <location>
        <begin position="45"/>
        <end position="156"/>
    </location>
</feature>
<dbReference type="CDD" id="cd11715">
    <property type="entry name" value="THUMP_AdoMetMT"/>
    <property type="match status" value="1"/>
</dbReference>
<keyword evidence="1 6" id="KW-0963">Cytoplasm</keyword>
<dbReference type="InterPro" id="IPR053943">
    <property type="entry name" value="RlmKL-like_Mtase_CS"/>
</dbReference>
<dbReference type="InterPro" id="IPR004114">
    <property type="entry name" value="THUMP_dom"/>
</dbReference>
<dbReference type="CDD" id="cd02440">
    <property type="entry name" value="AdoMet_MTases"/>
    <property type="match status" value="1"/>
</dbReference>
<comment type="subcellular location">
    <subcellularLocation>
        <location evidence="6">Cytoplasm</location>
    </subcellularLocation>
</comment>
<evidence type="ECO:0000313" key="10">
    <source>
        <dbReference type="Proteomes" id="UP000193100"/>
    </source>
</evidence>
<dbReference type="Pfam" id="PF22020">
    <property type="entry name" value="RlmL_1st"/>
    <property type="match status" value="1"/>
</dbReference>
<accession>A0A1W6KAV6</accession>
<dbReference type="EC" id="2.1.1.264" evidence="6"/>
<evidence type="ECO:0000256" key="6">
    <source>
        <dbReference type="HAMAP-Rule" id="MF_01858"/>
    </source>
</evidence>
<evidence type="ECO:0000313" key="9">
    <source>
        <dbReference type="EMBL" id="ARM84576.1"/>
    </source>
</evidence>
<reference evidence="9 10" key="1">
    <citation type="submission" date="2017-04" db="EMBL/GenBank/DDBJ databases">
        <title>Genome Sequence of Marinobacter salarius strain SMR5 Isolated from a culture of the Diatom Skeletonema marinoi.</title>
        <authorList>
            <person name="Topel M."/>
            <person name="Pinder M.I.M."/>
            <person name="Johansson O.N."/>
            <person name="Kourtchenko O."/>
            <person name="Godhe A."/>
            <person name="Clarke A.K."/>
        </authorList>
    </citation>
    <scope>NUCLEOTIDE SEQUENCE [LARGE SCALE GENOMIC DNA]</scope>
    <source>
        <strain evidence="9 10">SMR5</strain>
    </source>
</reference>
<dbReference type="PIRSF" id="PIRSF037618">
    <property type="entry name" value="RNA_Mtase_bacteria_prd"/>
    <property type="match status" value="1"/>
</dbReference>
<dbReference type="PANTHER" id="PTHR47313">
    <property type="entry name" value="RIBOSOMAL RNA LARGE SUBUNIT METHYLTRANSFERASE K/L"/>
    <property type="match status" value="1"/>
</dbReference>
<dbReference type="GO" id="GO:0052915">
    <property type="term" value="F:23S rRNA (guanine(2445)-N(2))-methyltransferase activity"/>
    <property type="evidence" value="ECO:0007669"/>
    <property type="project" value="UniProtKB-UniRule"/>
</dbReference>
<dbReference type="GO" id="GO:0070043">
    <property type="term" value="F:rRNA (guanine-N7-)-methyltransferase activity"/>
    <property type="evidence" value="ECO:0007669"/>
    <property type="project" value="UniProtKB-UniRule"/>
</dbReference>
<dbReference type="Pfam" id="PF10672">
    <property type="entry name" value="Methyltrans_SAM"/>
    <property type="match status" value="1"/>
</dbReference>
<dbReference type="GO" id="GO:0005737">
    <property type="term" value="C:cytoplasm"/>
    <property type="evidence" value="ECO:0007669"/>
    <property type="project" value="UniProtKB-SubCell"/>
</dbReference>